<feature type="compositionally biased region" description="Polar residues" evidence="3">
    <location>
        <begin position="478"/>
        <end position="487"/>
    </location>
</feature>
<evidence type="ECO:0000313" key="5">
    <source>
        <dbReference type="EMBL" id="GMI04583.1"/>
    </source>
</evidence>
<accession>A0A9W7F7X5</accession>
<dbReference type="AlphaFoldDB" id="A0A9W7F7X5"/>
<proteinExistence type="predicted"/>
<reference evidence="5" key="1">
    <citation type="submission" date="2022-07" db="EMBL/GenBank/DDBJ databases">
        <title>Genome analysis of Parmales, a sister group of diatoms, reveals the evolutionary specialization of diatoms from phago-mixotrophs to photoautotrophs.</title>
        <authorList>
            <person name="Ban H."/>
            <person name="Sato S."/>
            <person name="Yoshikawa S."/>
            <person name="Kazumasa Y."/>
            <person name="Nakamura Y."/>
            <person name="Ichinomiya M."/>
            <person name="Saitoh K."/>
            <person name="Sato N."/>
            <person name="Blanc-Mathieu R."/>
            <person name="Endo H."/>
            <person name="Kuwata A."/>
            <person name="Ogata H."/>
        </authorList>
    </citation>
    <scope>NUCLEOTIDE SEQUENCE</scope>
</reference>
<feature type="compositionally biased region" description="Low complexity" evidence="3">
    <location>
        <begin position="202"/>
        <end position="225"/>
    </location>
</feature>
<keyword evidence="6" id="KW-1185">Reference proteome</keyword>
<evidence type="ECO:0000313" key="6">
    <source>
        <dbReference type="Proteomes" id="UP001165082"/>
    </source>
</evidence>
<dbReference type="GO" id="GO:0003723">
    <property type="term" value="F:RNA binding"/>
    <property type="evidence" value="ECO:0007669"/>
    <property type="project" value="UniProtKB-UniRule"/>
</dbReference>
<dbReference type="InterPro" id="IPR035979">
    <property type="entry name" value="RBD_domain_sf"/>
</dbReference>
<dbReference type="InterPro" id="IPR012677">
    <property type="entry name" value="Nucleotide-bd_a/b_plait_sf"/>
</dbReference>
<comment type="caution">
    <text evidence="5">The sequence shown here is derived from an EMBL/GenBank/DDBJ whole genome shotgun (WGS) entry which is preliminary data.</text>
</comment>
<dbReference type="InterPro" id="IPR000504">
    <property type="entry name" value="RRM_dom"/>
</dbReference>
<dbReference type="Pfam" id="PF04059">
    <property type="entry name" value="RRM_2"/>
    <property type="match status" value="1"/>
</dbReference>
<dbReference type="InterPro" id="IPR007201">
    <property type="entry name" value="Mei2-like_Rrm_C"/>
</dbReference>
<dbReference type="EMBL" id="BRXZ01000080">
    <property type="protein sequence ID" value="GMI04583.1"/>
    <property type="molecule type" value="Genomic_DNA"/>
</dbReference>
<evidence type="ECO:0000256" key="1">
    <source>
        <dbReference type="ARBA" id="ARBA00022884"/>
    </source>
</evidence>
<feature type="region of interest" description="Disordered" evidence="3">
    <location>
        <begin position="590"/>
        <end position="664"/>
    </location>
</feature>
<dbReference type="PANTHER" id="PTHR23189">
    <property type="entry name" value="RNA RECOGNITION MOTIF-CONTAINING"/>
    <property type="match status" value="1"/>
</dbReference>
<dbReference type="SMART" id="SM00360">
    <property type="entry name" value="RRM"/>
    <property type="match status" value="3"/>
</dbReference>
<dbReference type="PROSITE" id="PS50102">
    <property type="entry name" value="RRM"/>
    <property type="match status" value="2"/>
</dbReference>
<name>A0A9W7F7X5_9STRA</name>
<dbReference type="OrthoDB" id="417481at2759"/>
<feature type="compositionally biased region" description="Polar residues" evidence="3">
    <location>
        <begin position="158"/>
        <end position="176"/>
    </location>
</feature>
<feature type="compositionally biased region" description="Low complexity" evidence="3">
    <location>
        <begin position="488"/>
        <end position="521"/>
    </location>
</feature>
<gene>
    <name evidence="5" type="ORF">TrRE_jg3785</name>
</gene>
<dbReference type="SUPFAM" id="SSF54928">
    <property type="entry name" value="RNA-binding domain, RBD"/>
    <property type="match status" value="2"/>
</dbReference>
<feature type="domain" description="RRM" evidence="4">
    <location>
        <begin position="369"/>
        <end position="446"/>
    </location>
</feature>
<evidence type="ECO:0000256" key="3">
    <source>
        <dbReference type="SAM" id="MobiDB-lite"/>
    </source>
</evidence>
<feature type="compositionally biased region" description="Basic and acidic residues" evidence="3">
    <location>
        <begin position="613"/>
        <end position="628"/>
    </location>
</feature>
<organism evidence="5 6">
    <name type="scientific">Triparma retinervis</name>
    <dbReference type="NCBI Taxonomy" id="2557542"/>
    <lineage>
        <taxon>Eukaryota</taxon>
        <taxon>Sar</taxon>
        <taxon>Stramenopiles</taxon>
        <taxon>Ochrophyta</taxon>
        <taxon>Bolidophyceae</taxon>
        <taxon>Parmales</taxon>
        <taxon>Triparmaceae</taxon>
        <taxon>Triparma</taxon>
    </lineage>
</organism>
<feature type="region of interest" description="Disordered" evidence="3">
    <location>
        <begin position="158"/>
        <end position="235"/>
    </location>
</feature>
<protein>
    <recommendedName>
        <fullName evidence="4">RRM domain-containing protein</fullName>
    </recommendedName>
</protein>
<evidence type="ECO:0000259" key="4">
    <source>
        <dbReference type="PROSITE" id="PS50102"/>
    </source>
</evidence>
<feature type="region of interest" description="Disordered" evidence="3">
    <location>
        <begin position="1"/>
        <end position="24"/>
    </location>
</feature>
<dbReference type="InterPro" id="IPR034454">
    <property type="entry name" value="MEI2-like_RRM3"/>
</dbReference>
<sequence>MSTSPPGELPPPPPGLTQLSVGGLQNSGRTTSFANLAAIVGEGLAESMDDSFVQSSYVRKFQSTRPTDVLSSDNAQRQSKYNKSRMLGSALDEYSIQSHPPFGSGGTESAPSFLFSQTASSSGGYSSGLAPSHQPMQPMLGAIIDDTTSAPVQTLFSHSHSNAASSQKRQQYSHQSVLRPVGGSMNSLERRGRPLFGESDSRSSSPPDDRTISTTTTNSTNQSMSLAPGAGYPQPSREGFPAAINAVLSHPSSPPCWQQLVPFLKLPRGSSPPCTGLVVLGVFDIQSSTLRTACEIFGALHNFRTDFLRSRGVAFVSYFDVRAAKEASIHLVSELNKLNYSSGGGLQNASNVHVFYCTPLHYSGLKDESAILIKNLPETIEEEDIYRTLSSYGDVKKINEQVADDVDSTASFLVKFYDLQDSKQAHLELSSSNPWGPGVSVSFANHTSSDRKSGKHLLELIGLWRHGPSVKLDVSKTEGANETVSLHSSNSAKSERSSGSGSKTPSGTGTSGSSSTPTASGGSHGYAGHPQLVYPHSEYYSGQPRGFPAQQHTYGDSHMQAHRAHVSHHQHITSQVAMTHDGQLVMFHNSPPNYPPQYGSHGGYSHGPPPHYAGEHHGQYPPMHEREAAAAYRRRMQSSGSNGQEGGKKDGRGSNNGRGKGDDPALVLDLESVVNAIDTRTSLMVRNIPNKYTQKMFLDEIRDGGHGDKIDFFYLPIDFKNKCNRGYAFVNFVNSADIVAFYNQYNTQPWRNFNSEKVCAITYARIQGKSAMVKRFENSALMEKEAEYKPVVFNRGQVEEFPTVTSGSPS</sequence>
<feature type="region of interest" description="Disordered" evidence="3">
    <location>
        <begin position="63"/>
        <end position="82"/>
    </location>
</feature>
<dbReference type="Gene3D" id="3.30.70.330">
    <property type="match status" value="3"/>
</dbReference>
<feature type="domain" description="RRM" evidence="4">
    <location>
        <begin position="681"/>
        <end position="778"/>
    </location>
</feature>
<dbReference type="CDD" id="cd12531">
    <property type="entry name" value="RRM3_MEI2_like"/>
    <property type="match status" value="1"/>
</dbReference>
<evidence type="ECO:0000256" key="2">
    <source>
        <dbReference type="PROSITE-ProRule" id="PRU00176"/>
    </source>
</evidence>
<feature type="compositionally biased region" description="Polar residues" evidence="3">
    <location>
        <begin position="63"/>
        <end position="81"/>
    </location>
</feature>
<feature type="region of interest" description="Disordered" evidence="3">
    <location>
        <begin position="476"/>
        <end position="550"/>
    </location>
</feature>
<keyword evidence="1 2" id="KW-0694">RNA-binding</keyword>
<dbReference type="Proteomes" id="UP001165082">
    <property type="component" value="Unassembled WGS sequence"/>
</dbReference>